<dbReference type="OrthoDB" id="427886at2759"/>
<dbReference type="EMBL" id="KI925131">
    <property type="protein sequence ID" value="ETW17297.1"/>
    <property type="molecule type" value="Genomic_DNA"/>
</dbReference>
<dbReference type="Proteomes" id="UP000030690">
    <property type="component" value="Unassembled WGS sequence"/>
</dbReference>
<organism evidence="2 3">
    <name type="scientific">Plasmodium falciparum Vietnam Oak-Knoll</name>
    <name type="common">FVO</name>
    <dbReference type="NCBI Taxonomy" id="1036723"/>
    <lineage>
        <taxon>Eukaryota</taxon>
        <taxon>Sar</taxon>
        <taxon>Alveolata</taxon>
        <taxon>Apicomplexa</taxon>
        <taxon>Aconoidasida</taxon>
        <taxon>Haemosporida</taxon>
        <taxon>Plasmodiidae</taxon>
        <taxon>Plasmodium</taxon>
        <taxon>Plasmodium (Laverania)</taxon>
    </lineage>
</organism>
<dbReference type="InterPro" id="IPR014810">
    <property type="entry name" value="Fcf2_C"/>
</dbReference>
<name>A0A024V414_PLAFA</name>
<dbReference type="AlphaFoldDB" id="A0A024V414"/>
<accession>A0A024V414</accession>
<dbReference type="Pfam" id="PF08698">
    <property type="entry name" value="Fcf2"/>
    <property type="match status" value="1"/>
</dbReference>
<evidence type="ECO:0000313" key="3">
    <source>
        <dbReference type="Proteomes" id="UP000030690"/>
    </source>
</evidence>
<feature type="domain" description="Fcf2 pre-rRNA processing C-terminal" evidence="1">
    <location>
        <begin position="35"/>
        <end position="138"/>
    </location>
</feature>
<proteinExistence type="predicted"/>
<evidence type="ECO:0000259" key="1">
    <source>
        <dbReference type="Pfam" id="PF08698"/>
    </source>
</evidence>
<evidence type="ECO:0000313" key="2">
    <source>
        <dbReference type="EMBL" id="ETW17297.1"/>
    </source>
</evidence>
<sequence>MSEKKILQVVRPEPISVLDYVDNIVKKKKLDKELKKSSLDEWGDMKKIEKTEEIKLQWALLQHENLYTVNEYNKLKKDEKMPEFFQVATMVNSSDKIKVGAGKESQSLHTSNRRKKKTLSALQMLERNNDLKQWCINKYTKIQKQKNIGGKSFVRKQKKQLLKIKNGK</sequence>
<reference evidence="2 3" key="1">
    <citation type="submission" date="2013-02" db="EMBL/GenBank/DDBJ databases">
        <title>The Genome Annotation of Plasmodium falciparum Vietnam Oak-Knoll (FVO).</title>
        <authorList>
            <consortium name="The Broad Institute Genome Sequencing Platform"/>
            <consortium name="The Broad Institute Genome Sequencing Center for Infectious Disease"/>
            <person name="Neafsey D."/>
            <person name="Hoffman S."/>
            <person name="Volkman S."/>
            <person name="Rosenthal P."/>
            <person name="Walker B."/>
            <person name="Young S.K."/>
            <person name="Zeng Q."/>
            <person name="Gargeya S."/>
            <person name="Fitzgerald M."/>
            <person name="Haas B."/>
            <person name="Abouelleil A."/>
            <person name="Allen A.W."/>
            <person name="Alvarado L."/>
            <person name="Arachchi H.M."/>
            <person name="Berlin A.M."/>
            <person name="Chapman S.B."/>
            <person name="Gainer-Dewar J."/>
            <person name="Goldberg J."/>
            <person name="Griggs A."/>
            <person name="Gujja S."/>
            <person name="Hansen M."/>
            <person name="Howarth C."/>
            <person name="Imamovic A."/>
            <person name="Ireland A."/>
            <person name="Larimer J."/>
            <person name="McCowan C."/>
            <person name="Murphy C."/>
            <person name="Pearson M."/>
            <person name="Poon T.W."/>
            <person name="Priest M."/>
            <person name="Roberts A."/>
            <person name="Saif S."/>
            <person name="Shea T."/>
            <person name="Sisk P."/>
            <person name="Sykes S."/>
            <person name="Wortman J."/>
            <person name="Nusbaum C."/>
            <person name="Birren B."/>
        </authorList>
    </citation>
    <scope>NUCLEOTIDE SEQUENCE [LARGE SCALE GENOMIC DNA]</scope>
    <source>
        <strain evidence="3">Vietnam Oak-Knoll (FVO)</strain>
    </source>
</reference>
<gene>
    <name evidence="2" type="ORF">PFFVO_03788</name>
</gene>
<reference evidence="2 3" key="2">
    <citation type="submission" date="2013-02" db="EMBL/GenBank/DDBJ databases">
        <title>The Genome Sequence of Plasmodium falciparum Vietnam Oak-Knoll (FVO).</title>
        <authorList>
            <consortium name="The Broad Institute Genome Sequencing Platform"/>
            <consortium name="The Broad Institute Genome Sequencing Center for Infectious Disease"/>
            <person name="Neafsey D."/>
            <person name="Cheeseman I."/>
            <person name="Volkman S."/>
            <person name="Adams J."/>
            <person name="Walker B."/>
            <person name="Young S.K."/>
            <person name="Zeng Q."/>
            <person name="Gargeya S."/>
            <person name="Fitzgerald M."/>
            <person name="Haas B."/>
            <person name="Abouelleil A."/>
            <person name="Alvarado L."/>
            <person name="Arachchi H.M."/>
            <person name="Berlin A.M."/>
            <person name="Chapman S.B."/>
            <person name="Dewar J."/>
            <person name="Goldberg J."/>
            <person name="Griggs A."/>
            <person name="Gujja S."/>
            <person name="Hansen M."/>
            <person name="Howarth C."/>
            <person name="Imamovic A."/>
            <person name="Larimer J."/>
            <person name="McCowan C."/>
            <person name="Murphy C."/>
            <person name="Neiman D."/>
            <person name="Pearson M."/>
            <person name="Priest M."/>
            <person name="Roberts A."/>
            <person name="Saif S."/>
            <person name="Shea T."/>
            <person name="Sisk P."/>
            <person name="Sykes S."/>
            <person name="Wortman J."/>
            <person name="Nusbaum C."/>
            <person name="Birren B."/>
        </authorList>
    </citation>
    <scope>NUCLEOTIDE SEQUENCE [LARGE SCALE GENOMIC DNA]</scope>
    <source>
        <strain evidence="3">Vietnam Oak-Knoll (FVO)</strain>
    </source>
</reference>
<protein>
    <recommendedName>
        <fullName evidence="1">Fcf2 pre-rRNA processing C-terminal domain-containing protein</fullName>
    </recommendedName>
</protein>